<evidence type="ECO:0000313" key="2">
    <source>
        <dbReference type="Proteomes" id="UP001054252"/>
    </source>
</evidence>
<dbReference type="Proteomes" id="UP001054252">
    <property type="component" value="Unassembled WGS sequence"/>
</dbReference>
<reference evidence="1 2" key="1">
    <citation type="journal article" date="2021" name="Commun. Biol.">
        <title>The genome of Shorea leprosula (Dipterocarpaceae) highlights the ecological relevance of drought in aseasonal tropical rainforests.</title>
        <authorList>
            <person name="Ng K.K.S."/>
            <person name="Kobayashi M.J."/>
            <person name="Fawcett J.A."/>
            <person name="Hatakeyama M."/>
            <person name="Paape T."/>
            <person name="Ng C.H."/>
            <person name="Ang C.C."/>
            <person name="Tnah L.H."/>
            <person name="Lee C.T."/>
            <person name="Nishiyama T."/>
            <person name="Sese J."/>
            <person name="O'Brien M.J."/>
            <person name="Copetti D."/>
            <person name="Mohd Noor M.I."/>
            <person name="Ong R.C."/>
            <person name="Putra M."/>
            <person name="Sireger I.Z."/>
            <person name="Indrioko S."/>
            <person name="Kosugi Y."/>
            <person name="Izuno A."/>
            <person name="Isagi Y."/>
            <person name="Lee S.L."/>
            <person name="Shimizu K.K."/>
        </authorList>
    </citation>
    <scope>NUCLEOTIDE SEQUENCE [LARGE SCALE GENOMIC DNA]</scope>
    <source>
        <strain evidence="1">214</strain>
    </source>
</reference>
<dbReference type="AlphaFoldDB" id="A0AAV5L016"/>
<accession>A0AAV5L016</accession>
<comment type="caution">
    <text evidence="1">The sequence shown here is derived from an EMBL/GenBank/DDBJ whole genome shotgun (WGS) entry which is preliminary data.</text>
</comment>
<keyword evidence="2" id="KW-1185">Reference proteome</keyword>
<evidence type="ECO:0000313" key="1">
    <source>
        <dbReference type="EMBL" id="GKV30339.1"/>
    </source>
</evidence>
<organism evidence="1 2">
    <name type="scientific">Rubroshorea leprosula</name>
    <dbReference type="NCBI Taxonomy" id="152421"/>
    <lineage>
        <taxon>Eukaryota</taxon>
        <taxon>Viridiplantae</taxon>
        <taxon>Streptophyta</taxon>
        <taxon>Embryophyta</taxon>
        <taxon>Tracheophyta</taxon>
        <taxon>Spermatophyta</taxon>
        <taxon>Magnoliopsida</taxon>
        <taxon>eudicotyledons</taxon>
        <taxon>Gunneridae</taxon>
        <taxon>Pentapetalae</taxon>
        <taxon>rosids</taxon>
        <taxon>malvids</taxon>
        <taxon>Malvales</taxon>
        <taxon>Dipterocarpaceae</taxon>
        <taxon>Rubroshorea</taxon>
    </lineage>
</organism>
<dbReference type="InterPro" id="IPR008480">
    <property type="entry name" value="DUF761_pln"/>
</dbReference>
<sequence>MEYDREVFIVNLQRHYKESDAKKKGMEERKWSNDENDDINKQAGAFIMNFRNHLKIQREESVKYYQ</sequence>
<gene>
    <name evidence="1" type="ORF">SLEP1_g39156</name>
</gene>
<dbReference type="EMBL" id="BPVZ01000086">
    <property type="protein sequence ID" value="GKV30339.1"/>
    <property type="molecule type" value="Genomic_DNA"/>
</dbReference>
<protein>
    <submittedName>
        <fullName evidence="1">Uncharacterized protein</fullName>
    </submittedName>
</protein>
<dbReference type="Pfam" id="PF05553">
    <property type="entry name" value="DUF761"/>
    <property type="match status" value="1"/>
</dbReference>
<name>A0AAV5L016_9ROSI</name>
<proteinExistence type="predicted"/>